<protein>
    <recommendedName>
        <fullName evidence="4">Phage tail tape measure protein, TP901 family, core region</fullName>
    </recommendedName>
</protein>
<feature type="transmembrane region" description="Helical" evidence="1">
    <location>
        <begin position="376"/>
        <end position="397"/>
    </location>
</feature>
<feature type="transmembrane region" description="Helical" evidence="1">
    <location>
        <begin position="345"/>
        <end position="370"/>
    </location>
</feature>
<dbReference type="eggNOG" id="COG5280">
    <property type="taxonomic scope" value="Bacteria"/>
</dbReference>
<evidence type="ECO:0008006" key="4">
    <source>
        <dbReference type="Google" id="ProtNLM"/>
    </source>
</evidence>
<dbReference type="PANTHER" id="PTHR37813:SF1">
    <property type="entry name" value="FELS-2 PROPHAGE PROTEIN"/>
    <property type="match status" value="1"/>
</dbReference>
<feature type="transmembrane region" description="Helical" evidence="1">
    <location>
        <begin position="468"/>
        <end position="487"/>
    </location>
</feature>
<dbReference type="PATRIC" id="fig|1094563.3.peg.1550"/>
<gene>
    <name evidence="2" type="ORF">MCQ_01322</name>
</gene>
<keyword evidence="3" id="KW-1185">Reference proteome</keyword>
<reference evidence="2 3" key="1">
    <citation type="submission" date="2012-03" db="EMBL/GenBank/DDBJ databases">
        <title>The Genome Sequence of Bartonella washoensis Sb944nv.</title>
        <authorList>
            <consortium name="The Broad Institute Genome Sequencing Platform"/>
            <consortium name="The Broad Institute Genome Sequencing Center for Infectious Disease"/>
            <person name="Feldgarden M."/>
            <person name="Kirby J."/>
            <person name="Kosoy M."/>
            <person name="Birtles R."/>
            <person name="Probert W.S."/>
            <person name="Chiaraviglio L."/>
            <person name="Young S.K."/>
            <person name="Zeng Q."/>
            <person name="Gargeya S."/>
            <person name="Fitzgerald M."/>
            <person name="Haas B."/>
            <person name="Abouelleil A."/>
            <person name="Alvarado L."/>
            <person name="Arachchi H.M."/>
            <person name="Berlin A."/>
            <person name="Chapman S.B."/>
            <person name="Gearin G."/>
            <person name="Goldberg J."/>
            <person name="Griggs A."/>
            <person name="Gujja S."/>
            <person name="Hansen M."/>
            <person name="Heiman D."/>
            <person name="Howarth C."/>
            <person name="Larimer J."/>
            <person name="Lui A."/>
            <person name="MacDonald P.J.P."/>
            <person name="McCowen C."/>
            <person name="Montmayeur A."/>
            <person name="Murphy C."/>
            <person name="Neiman D."/>
            <person name="Pearson M."/>
            <person name="Priest M."/>
            <person name="Roberts A."/>
            <person name="Saif S."/>
            <person name="Shea T."/>
            <person name="Sisk P."/>
            <person name="Stolte C."/>
            <person name="Sykes S."/>
            <person name="Wortman J."/>
            <person name="Nusbaum C."/>
            <person name="Birren B."/>
        </authorList>
    </citation>
    <scope>NUCLEOTIDE SEQUENCE [LARGE SCALE GENOMIC DNA]</scope>
    <source>
        <strain evidence="2 3">Sb944nv</strain>
    </source>
</reference>
<organism evidence="2 3">
    <name type="scientific">Candidatus Bartonella washoeensis Sb944nv</name>
    <dbReference type="NCBI Taxonomy" id="1094563"/>
    <lineage>
        <taxon>Bacteria</taxon>
        <taxon>Pseudomonadati</taxon>
        <taxon>Pseudomonadota</taxon>
        <taxon>Alphaproteobacteria</taxon>
        <taxon>Hyphomicrobiales</taxon>
        <taxon>Bartonellaceae</taxon>
        <taxon>Bartonella</taxon>
    </lineage>
</organism>
<dbReference type="Proteomes" id="UP000008947">
    <property type="component" value="Unassembled WGS sequence"/>
</dbReference>
<keyword evidence="1" id="KW-0472">Membrane</keyword>
<comment type="caution">
    <text evidence="2">The sequence shown here is derived from an EMBL/GenBank/DDBJ whole genome shotgun (WGS) entry which is preliminary data.</text>
</comment>
<feature type="transmembrane region" description="Helical" evidence="1">
    <location>
        <begin position="591"/>
        <end position="622"/>
    </location>
</feature>
<evidence type="ECO:0000256" key="1">
    <source>
        <dbReference type="SAM" id="Phobius"/>
    </source>
</evidence>
<dbReference type="RefSeq" id="WP_006924344.1">
    <property type="nucleotide sequence ID" value="NZ_JH725025.1"/>
</dbReference>
<dbReference type="EMBL" id="AILU01000038">
    <property type="protein sequence ID" value="EJF77879.1"/>
    <property type="molecule type" value="Genomic_DNA"/>
</dbReference>
<feature type="transmembrane region" description="Helical" evidence="1">
    <location>
        <begin position="409"/>
        <end position="437"/>
    </location>
</feature>
<dbReference type="PANTHER" id="PTHR37813">
    <property type="entry name" value="FELS-2 PROPHAGE PROTEIN"/>
    <property type="match status" value="1"/>
</dbReference>
<accession>J0Q5G9</accession>
<feature type="transmembrane region" description="Helical" evidence="1">
    <location>
        <begin position="443"/>
        <end position="461"/>
    </location>
</feature>
<evidence type="ECO:0000313" key="2">
    <source>
        <dbReference type="EMBL" id="EJF77879.1"/>
    </source>
</evidence>
<keyword evidence="1" id="KW-1133">Transmembrane helix</keyword>
<keyword evidence="1" id="KW-0812">Transmembrane</keyword>
<feature type="transmembrane region" description="Helical" evidence="1">
    <location>
        <begin position="559"/>
        <end position="585"/>
    </location>
</feature>
<sequence>MSEKVADAKVKLSLEDKLTAPLKHLQKKFDTLSKTLSQRLSIPRFSAAVKNMTSSLKGVQGALSTAASRASIFTGALGLAGGGLVASVTAITMKTMHLGDSLHHASRHLGMSVASLQLWGDAADNSGYSAELFQQSLATLNRRSAQAYAGQKRGIMGFEALGISVKNASGKLKSNSVLLEEITDKMSKMKNQAQRQHIAALLFGGDGKEMAAMLAQGMAPIKELFAKARKGKWLIGADVAHYAADLSDKMGAFKKKIGGIASFIGARFMPVINDMIDGFSRLIDENRDLIQTTVAGWAKTIKKVFNDLLNPTSDLRKGISDLTERIKSWFQWMEPLIGEITLLKVGLVALGLFIFGPLITSLAVAGAAFVTLGYTIMTTLIGWLIGGIAAIVVLYKYWDKLNGWVAASLAAVGVVLIASVIPAITAVGSAFISLGIAIMTTPIGWILGGIALLVGAGYLLYKNWDKINGWLATSLTVVGAVVIRLAVAFAGPLFSAIGSVCSAFMGLITTLGKSLFSKIVAADKAFIGLARTLGKSLLSATRTVCSAFMKLAVTLARTLFSALVSVSSALLSLAATLIGSLLSAITAVSSAFISLGIAIMTTPIGWIIGGIAALVGAGYLLYKNWDTVISFLGKLWDSFSSLCSNVFSKLFTLFKNFSPLYWIAKKINALIKWLFGVDLMDAGANLIGSLWDGIKSKWQALSEWFSGMISKLTSWMPNWVKEKLGFNVSINKTSTQTIKTFTDETNARAKRMVDTAVVTKNPFEKRKSGFNTGTVETKHMEVPNAKVAAFKAPKPITVHKPVEVDARVTITNLNISVPNGLKNEIRDAVNQALERYAKQQRLAIASSLSD</sequence>
<proteinExistence type="predicted"/>
<feature type="transmembrane region" description="Helical" evidence="1">
    <location>
        <begin position="493"/>
        <end position="511"/>
    </location>
</feature>
<dbReference type="AlphaFoldDB" id="J0Q5G9"/>
<dbReference type="HOGENOM" id="CLU_023905_0_0_5"/>
<evidence type="ECO:0000313" key="3">
    <source>
        <dbReference type="Proteomes" id="UP000008947"/>
    </source>
</evidence>
<name>J0Q5G9_9HYPH</name>